<sequence>MVGYRLWLILGGFKDEICVSCKQQISILFRLASRHIDALLYGLFSPFTFRDIILIPIYLELKRFSSD</sequence>
<reference evidence="1" key="1">
    <citation type="thesis" date="2020" institute="ProQuest LLC" country="789 East Eisenhower Parkway, Ann Arbor, MI, USA">
        <title>Comparative Genomics and Chromosome Evolution.</title>
        <authorList>
            <person name="Mudd A.B."/>
        </authorList>
    </citation>
    <scope>NUCLEOTIDE SEQUENCE</scope>
    <source>
        <strain evidence="1">237g6f4</strain>
        <tissue evidence="1">Blood</tissue>
    </source>
</reference>
<keyword evidence="2" id="KW-1185">Reference proteome</keyword>
<comment type="caution">
    <text evidence="1">The sequence shown here is derived from an EMBL/GenBank/DDBJ whole genome shotgun (WGS) entry which is preliminary data.</text>
</comment>
<dbReference type="AlphaFoldDB" id="A0AAV6YWF3"/>
<protein>
    <submittedName>
        <fullName evidence="1">Uncharacterized protein</fullName>
    </submittedName>
</protein>
<dbReference type="Proteomes" id="UP000824782">
    <property type="component" value="Unassembled WGS sequence"/>
</dbReference>
<accession>A0AAV6YWF3</accession>
<gene>
    <name evidence="1" type="ORF">GDO81_020803</name>
</gene>
<name>A0AAV6YWF3_ENGPU</name>
<evidence type="ECO:0000313" key="1">
    <source>
        <dbReference type="EMBL" id="KAG8539519.1"/>
    </source>
</evidence>
<organism evidence="1 2">
    <name type="scientific">Engystomops pustulosus</name>
    <name type="common">Tungara frog</name>
    <name type="synonym">Physalaemus pustulosus</name>
    <dbReference type="NCBI Taxonomy" id="76066"/>
    <lineage>
        <taxon>Eukaryota</taxon>
        <taxon>Metazoa</taxon>
        <taxon>Chordata</taxon>
        <taxon>Craniata</taxon>
        <taxon>Vertebrata</taxon>
        <taxon>Euteleostomi</taxon>
        <taxon>Amphibia</taxon>
        <taxon>Batrachia</taxon>
        <taxon>Anura</taxon>
        <taxon>Neobatrachia</taxon>
        <taxon>Hyloidea</taxon>
        <taxon>Leptodactylidae</taxon>
        <taxon>Leiuperinae</taxon>
        <taxon>Engystomops</taxon>
    </lineage>
</organism>
<proteinExistence type="predicted"/>
<dbReference type="EMBL" id="WNYA01014376">
    <property type="protein sequence ID" value="KAG8539519.1"/>
    <property type="molecule type" value="Genomic_DNA"/>
</dbReference>
<evidence type="ECO:0000313" key="2">
    <source>
        <dbReference type="Proteomes" id="UP000824782"/>
    </source>
</evidence>